<keyword evidence="16" id="KW-1185">Reference proteome</keyword>
<sequence>MSKFLQALNPAQCQAVEAADGPVLVLAGPGSGKTRVLTHRVAYLIEQRGVDPFNILAVTFTNKAAREMKDRLEALVGAQAAYALSVGTFHSLCARFLRRDIVHLGRERNFVIYDGDDQQRLMRRVLREMNVDEKRNPPRSLLARISSAKNELVGPAEYARLNRSSPFDELVATCYQRYQVLLREANALDFDDLLVETVRLFDEHPDVLAHYHTRFTALLVDEYQDTNRAQYLLIRQLAAQQRNLFVVGDDDQSIYLFRGADVRNILQFEQDYPEAQVILLEQNYRSTQSILDIAQAIIQASQKPKHLKRLWTENGGGAHVTLHKAVDQDAEALFVADELVRLIASGDVAARDCAIMYRTNAQSRAVEEALIRRALPYQIVGGTRFYERKEVRDILAYLRVLYNPYDSVSLTRILNWPGRGIGQRTEQELISWAATLGVPLFQALRELEDATTATPFNARTTKALLEFLHLLDHLRSTSQTTPVASVIEQICECIAARATLEREYDLLEAEERWQNLVELRDVAESYKHLPTEAQLPTFLEEVALVAEVDKLDPNADKVTCITLHQAKGLEYAVVFLIGLEEGLLPHSRSAQDRDQLEEERRLLYVGMTRAQRKLYLCHASERMNYGRFNSSRPSRFLSDIPKALLKGVPQRSPKAPAPQTTMFSPRSALGDQKPATGSRTRRPSAAPPPEETRFSRGQQVRHAIFGSGTVIASRLVDGDEEVTVRFNDRERRLLASFANLEQVDA</sequence>
<dbReference type="CDD" id="cd18807">
    <property type="entry name" value="SF1_C_UvrD"/>
    <property type="match status" value="1"/>
</dbReference>
<comment type="catalytic activity">
    <reaction evidence="8">
        <text>Couples ATP hydrolysis with the unwinding of duplex DNA by translocating in the 3'-5' direction.</text>
        <dbReference type="EC" id="5.6.2.4"/>
    </reaction>
</comment>
<evidence type="ECO:0000256" key="10">
    <source>
        <dbReference type="ARBA" id="ARBA00048988"/>
    </source>
</evidence>
<evidence type="ECO:0000256" key="5">
    <source>
        <dbReference type="ARBA" id="ARBA00022840"/>
    </source>
</evidence>
<evidence type="ECO:0000259" key="13">
    <source>
        <dbReference type="PROSITE" id="PS51198"/>
    </source>
</evidence>
<keyword evidence="7" id="KW-0413">Isomerase</keyword>
<dbReference type="GO" id="GO:0005524">
    <property type="term" value="F:ATP binding"/>
    <property type="evidence" value="ECO:0007669"/>
    <property type="project" value="UniProtKB-UniRule"/>
</dbReference>
<evidence type="ECO:0000259" key="14">
    <source>
        <dbReference type="PROSITE" id="PS51217"/>
    </source>
</evidence>
<dbReference type="GO" id="GO:0033202">
    <property type="term" value="C:DNA helicase complex"/>
    <property type="evidence" value="ECO:0007669"/>
    <property type="project" value="TreeGrafter"/>
</dbReference>
<dbReference type="GO" id="GO:0043138">
    <property type="term" value="F:3'-5' DNA helicase activity"/>
    <property type="evidence" value="ECO:0007669"/>
    <property type="project" value="UniProtKB-EC"/>
</dbReference>
<dbReference type="GO" id="GO:0009314">
    <property type="term" value="P:response to radiation"/>
    <property type="evidence" value="ECO:0007669"/>
    <property type="project" value="UniProtKB-ARBA"/>
</dbReference>
<name>A0A2A6RIQ6_9CHLR</name>
<keyword evidence="3 11" id="KW-0378">Hydrolase</keyword>
<reference evidence="16" key="1">
    <citation type="submission" date="2017-08" db="EMBL/GenBank/DDBJ databases">
        <authorList>
            <person name="Grouzdev D.S."/>
            <person name="Gaisin V.A."/>
            <person name="Rysina M.S."/>
            <person name="Gorlenko V.M."/>
        </authorList>
    </citation>
    <scope>NUCLEOTIDE SEQUENCE [LARGE SCALE GENOMIC DNA]</scope>
    <source>
        <strain evidence="16">Kir15-3F</strain>
    </source>
</reference>
<feature type="binding site" evidence="11">
    <location>
        <begin position="27"/>
        <end position="34"/>
    </location>
    <ligand>
        <name>ATP</name>
        <dbReference type="ChEBI" id="CHEBI:30616"/>
    </ligand>
</feature>
<evidence type="ECO:0000256" key="12">
    <source>
        <dbReference type="SAM" id="MobiDB-lite"/>
    </source>
</evidence>
<evidence type="ECO:0000256" key="8">
    <source>
        <dbReference type="ARBA" id="ARBA00034617"/>
    </source>
</evidence>
<evidence type="ECO:0000256" key="4">
    <source>
        <dbReference type="ARBA" id="ARBA00022806"/>
    </source>
</evidence>
<dbReference type="PROSITE" id="PS51198">
    <property type="entry name" value="UVRD_HELICASE_ATP_BIND"/>
    <property type="match status" value="1"/>
</dbReference>
<dbReference type="RefSeq" id="WP_097644266.1">
    <property type="nucleotide sequence ID" value="NZ_NQWI01000048.1"/>
</dbReference>
<dbReference type="InterPro" id="IPR027417">
    <property type="entry name" value="P-loop_NTPase"/>
</dbReference>
<dbReference type="Pfam" id="PF13361">
    <property type="entry name" value="UvrD_C"/>
    <property type="match status" value="1"/>
</dbReference>
<evidence type="ECO:0000313" key="15">
    <source>
        <dbReference type="EMBL" id="PDW02902.1"/>
    </source>
</evidence>
<evidence type="ECO:0000256" key="9">
    <source>
        <dbReference type="ARBA" id="ARBA00034808"/>
    </source>
</evidence>
<dbReference type="GO" id="GO:0016887">
    <property type="term" value="F:ATP hydrolysis activity"/>
    <property type="evidence" value="ECO:0007669"/>
    <property type="project" value="RHEA"/>
</dbReference>
<evidence type="ECO:0000256" key="2">
    <source>
        <dbReference type="ARBA" id="ARBA00022741"/>
    </source>
</evidence>
<feature type="domain" description="UvrD-like helicase C-terminal" evidence="14">
    <location>
        <begin position="288"/>
        <end position="568"/>
    </location>
</feature>
<dbReference type="Gene3D" id="3.40.50.300">
    <property type="entry name" value="P-loop containing nucleotide triphosphate hydrolases"/>
    <property type="match status" value="2"/>
</dbReference>
<dbReference type="FunFam" id="1.10.10.160:FF:000001">
    <property type="entry name" value="ATP-dependent DNA helicase"/>
    <property type="match status" value="1"/>
</dbReference>
<proteinExistence type="inferred from homology"/>
<dbReference type="InterPro" id="IPR014016">
    <property type="entry name" value="UvrD-like_ATP-bd"/>
</dbReference>
<organism evidence="15 16">
    <name type="scientific">Candidatus Viridilinea mediisalina</name>
    <dbReference type="NCBI Taxonomy" id="2024553"/>
    <lineage>
        <taxon>Bacteria</taxon>
        <taxon>Bacillati</taxon>
        <taxon>Chloroflexota</taxon>
        <taxon>Chloroflexia</taxon>
        <taxon>Chloroflexales</taxon>
        <taxon>Chloroflexineae</taxon>
        <taxon>Oscillochloridaceae</taxon>
        <taxon>Candidatus Viridilinea</taxon>
    </lineage>
</organism>
<evidence type="ECO:0000256" key="3">
    <source>
        <dbReference type="ARBA" id="ARBA00022801"/>
    </source>
</evidence>
<evidence type="ECO:0000256" key="1">
    <source>
        <dbReference type="ARBA" id="ARBA00009922"/>
    </source>
</evidence>
<dbReference type="GO" id="GO:0003677">
    <property type="term" value="F:DNA binding"/>
    <property type="evidence" value="ECO:0007669"/>
    <property type="project" value="UniProtKB-KW"/>
</dbReference>
<dbReference type="Pfam" id="PF00580">
    <property type="entry name" value="UvrD-helicase"/>
    <property type="match status" value="1"/>
</dbReference>
<keyword evidence="6" id="KW-0238">DNA-binding</keyword>
<dbReference type="Proteomes" id="UP000220527">
    <property type="component" value="Unassembled WGS sequence"/>
</dbReference>
<dbReference type="SUPFAM" id="SSF52540">
    <property type="entry name" value="P-loop containing nucleoside triphosphate hydrolases"/>
    <property type="match status" value="1"/>
</dbReference>
<dbReference type="InterPro" id="IPR000212">
    <property type="entry name" value="DNA_helicase_UvrD/REP"/>
</dbReference>
<dbReference type="PANTHER" id="PTHR11070:SF2">
    <property type="entry name" value="ATP-DEPENDENT DNA HELICASE SRS2"/>
    <property type="match status" value="1"/>
</dbReference>
<gene>
    <name evidence="15" type="ORF">CJ255_11600</name>
</gene>
<dbReference type="GO" id="GO:0005829">
    <property type="term" value="C:cytosol"/>
    <property type="evidence" value="ECO:0007669"/>
    <property type="project" value="TreeGrafter"/>
</dbReference>
<dbReference type="AlphaFoldDB" id="A0A2A6RIQ6"/>
<keyword evidence="5 11" id="KW-0067">ATP-binding</keyword>
<keyword evidence="4 11" id="KW-0347">Helicase</keyword>
<keyword evidence="2 11" id="KW-0547">Nucleotide-binding</keyword>
<comment type="similarity">
    <text evidence="1">Belongs to the helicase family. UvrD subfamily.</text>
</comment>
<dbReference type="GO" id="GO:0000725">
    <property type="term" value="P:recombinational repair"/>
    <property type="evidence" value="ECO:0007669"/>
    <property type="project" value="TreeGrafter"/>
</dbReference>
<protein>
    <recommendedName>
        <fullName evidence="9">DNA 3'-5' helicase</fullName>
        <ecNumber evidence="9">5.6.2.4</ecNumber>
    </recommendedName>
</protein>
<evidence type="ECO:0000256" key="11">
    <source>
        <dbReference type="PROSITE-ProRule" id="PRU00560"/>
    </source>
</evidence>
<dbReference type="Gene3D" id="1.10.486.10">
    <property type="entry name" value="PCRA, domain 4"/>
    <property type="match status" value="1"/>
</dbReference>
<dbReference type="FunFam" id="1.10.486.10:FF:000003">
    <property type="entry name" value="ATP-dependent DNA helicase"/>
    <property type="match status" value="1"/>
</dbReference>
<feature type="region of interest" description="Disordered" evidence="12">
    <location>
        <begin position="647"/>
        <end position="698"/>
    </location>
</feature>
<evidence type="ECO:0000256" key="6">
    <source>
        <dbReference type="ARBA" id="ARBA00023125"/>
    </source>
</evidence>
<dbReference type="Gene3D" id="1.10.10.160">
    <property type="match status" value="1"/>
</dbReference>
<dbReference type="OrthoDB" id="9810135at2"/>
<evidence type="ECO:0000256" key="7">
    <source>
        <dbReference type="ARBA" id="ARBA00023235"/>
    </source>
</evidence>
<dbReference type="PANTHER" id="PTHR11070">
    <property type="entry name" value="UVRD / RECB / PCRA DNA HELICASE FAMILY MEMBER"/>
    <property type="match status" value="1"/>
</dbReference>
<accession>A0A2A6RIQ6</accession>
<dbReference type="InterPro" id="IPR013986">
    <property type="entry name" value="DExx_box_DNA_helicase_dom_sf"/>
</dbReference>
<dbReference type="CDD" id="cd17932">
    <property type="entry name" value="DEXQc_UvrD"/>
    <property type="match status" value="1"/>
</dbReference>
<comment type="caution">
    <text evidence="15">The sequence shown here is derived from an EMBL/GenBank/DDBJ whole genome shotgun (WGS) entry which is preliminary data.</text>
</comment>
<comment type="catalytic activity">
    <reaction evidence="10">
        <text>ATP + H2O = ADP + phosphate + H(+)</text>
        <dbReference type="Rhea" id="RHEA:13065"/>
        <dbReference type="ChEBI" id="CHEBI:15377"/>
        <dbReference type="ChEBI" id="CHEBI:15378"/>
        <dbReference type="ChEBI" id="CHEBI:30616"/>
        <dbReference type="ChEBI" id="CHEBI:43474"/>
        <dbReference type="ChEBI" id="CHEBI:456216"/>
        <dbReference type="EC" id="5.6.2.4"/>
    </reaction>
</comment>
<dbReference type="EC" id="5.6.2.4" evidence="9"/>
<feature type="domain" description="UvrD-like helicase ATP-binding" evidence="13">
    <location>
        <begin position="6"/>
        <end position="287"/>
    </location>
</feature>
<dbReference type="InterPro" id="IPR014017">
    <property type="entry name" value="DNA_helicase_UvrD-like_C"/>
</dbReference>
<evidence type="ECO:0000313" key="16">
    <source>
        <dbReference type="Proteomes" id="UP000220527"/>
    </source>
</evidence>
<dbReference type="EMBL" id="NQWI01000048">
    <property type="protein sequence ID" value="PDW02902.1"/>
    <property type="molecule type" value="Genomic_DNA"/>
</dbReference>
<dbReference type="PROSITE" id="PS51217">
    <property type="entry name" value="UVRD_HELICASE_CTER"/>
    <property type="match status" value="1"/>
</dbReference>